<organism evidence="2 3">
    <name type="scientific">Armillaria solidipes</name>
    <dbReference type="NCBI Taxonomy" id="1076256"/>
    <lineage>
        <taxon>Eukaryota</taxon>
        <taxon>Fungi</taxon>
        <taxon>Dikarya</taxon>
        <taxon>Basidiomycota</taxon>
        <taxon>Agaricomycotina</taxon>
        <taxon>Agaricomycetes</taxon>
        <taxon>Agaricomycetidae</taxon>
        <taxon>Agaricales</taxon>
        <taxon>Marasmiineae</taxon>
        <taxon>Physalacriaceae</taxon>
        <taxon>Armillaria</taxon>
    </lineage>
</organism>
<accession>A0A2H3AU32</accession>
<dbReference type="AlphaFoldDB" id="A0A2H3AU32"/>
<gene>
    <name evidence="2" type="ORF">ARMSODRAFT_1089232</name>
</gene>
<dbReference type="EMBL" id="KZ293468">
    <property type="protein sequence ID" value="PBK62241.1"/>
    <property type="molecule type" value="Genomic_DNA"/>
</dbReference>
<dbReference type="Proteomes" id="UP000218334">
    <property type="component" value="Unassembled WGS sequence"/>
</dbReference>
<evidence type="ECO:0000256" key="1">
    <source>
        <dbReference type="SAM" id="MobiDB-lite"/>
    </source>
</evidence>
<evidence type="ECO:0000313" key="3">
    <source>
        <dbReference type="Proteomes" id="UP000218334"/>
    </source>
</evidence>
<evidence type="ECO:0000313" key="2">
    <source>
        <dbReference type="EMBL" id="PBK62241.1"/>
    </source>
</evidence>
<proteinExistence type="predicted"/>
<sequence length="161" mass="17789">MSNSPSPQPQRAELLGDLDQFANVDYRPVELHSPVPSLCAPYCPDVIFLRPPLVQPTRASNALSRSDSQITEQTNAQFDTPTESPDKEYPINLHRAFKATSSRWSFSQSFDPPLSSTFGPLIYETVMLMMTDARLGTTAVSSDLAIAETTFVGGTTCHHRR</sequence>
<feature type="region of interest" description="Disordered" evidence="1">
    <location>
        <begin position="59"/>
        <end position="87"/>
    </location>
</feature>
<reference evidence="3" key="1">
    <citation type="journal article" date="2017" name="Nat. Ecol. Evol.">
        <title>Genome expansion and lineage-specific genetic innovations in the forest pathogenic fungi Armillaria.</title>
        <authorList>
            <person name="Sipos G."/>
            <person name="Prasanna A.N."/>
            <person name="Walter M.C."/>
            <person name="O'Connor E."/>
            <person name="Balint B."/>
            <person name="Krizsan K."/>
            <person name="Kiss B."/>
            <person name="Hess J."/>
            <person name="Varga T."/>
            <person name="Slot J."/>
            <person name="Riley R."/>
            <person name="Boka B."/>
            <person name="Rigling D."/>
            <person name="Barry K."/>
            <person name="Lee J."/>
            <person name="Mihaltcheva S."/>
            <person name="LaButti K."/>
            <person name="Lipzen A."/>
            <person name="Waldron R."/>
            <person name="Moloney N.M."/>
            <person name="Sperisen C."/>
            <person name="Kredics L."/>
            <person name="Vagvoelgyi C."/>
            <person name="Patrignani A."/>
            <person name="Fitzpatrick D."/>
            <person name="Nagy I."/>
            <person name="Doyle S."/>
            <person name="Anderson J.B."/>
            <person name="Grigoriev I.V."/>
            <person name="Gueldener U."/>
            <person name="Muensterkoetter M."/>
            <person name="Nagy L.G."/>
        </authorList>
    </citation>
    <scope>NUCLEOTIDE SEQUENCE [LARGE SCALE GENOMIC DNA]</scope>
    <source>
        <strain evidence="3">28-4</strain>
    </source>
</reference>
<feature type="compositionally biased region" description="Polar residues" evidence="1">
    <location>
        <begin position="59"/>
        <end position="83"/>
    </location>
</feature>
<protein>
    <submittedName>
        <fullName evidence="2">Uncharacterized protein</fullName>
    </submittedName>
</protein>
<name>A0A2H3AU32_9AGAR</name>
<keyword evidence="3" id="KW-1185">Reference proteome</keyword>